<protein>
    <submittedName>
        <fullName evidence="1">Uncharacterized protein</fullName>
    </submittedName>
</protein>
<keyword evidence="2" id="KW-1185">Reference proteome</keyword>
<dbReference type="EMBL" id="FOUB01000146">
    <property type="protein sequence ID" value="SFN22784.1"/>
    <property type="molecule type" value="Genomic_DNA"/>
</dbReference>
<name>A0A1I4XA63_9PROT</name>
<proteinExistence type="predicted"/>
<dbReference type="Proteomes" id="UP000183287">
    <property type="component" value="Unassembled WGS sequence"/>
</dbReference>
<organism evidence="1 2">
    <name type="scientific">Nitrosomonas communis</name>
    <dbReference type="NCBI Taxonomy" id="44574"/>
    <lineage>
        <taxon>Bacteria</taxon>
        <taxon>Pseudomonadati</taxon>
        <taxon>Pseudomonadota</taxon>
        <taxon>Betaproteobacteria</taxon>
        <taxon>Nitrosomonadales</taxon>
        <taxon>Nitrosomonadaceae</taxon>
        <taxon>Nitrosomonas</taxon>
    </lineage>
</organism>
<evidence type="ECO:0000313" key="2">
    <source>
        <dbReference type="Proteomes" id="UP000183287"/>
    </source>
</evidence>
<dbReference type="AlphaFoldDB" id="A0A1I4XA63"/>
<evidence type="ECO:0000313" key="1">
    <source>
        <dbReference type="EMBL" id="SFN22784.1"/>
    </source>
</evidence>
<accession>A0A1I4XA63</accession>
<reference evidence="2" key="1">
    <citation type="submission" date="2016-10" db="EMBL/GenBank/DDBJ databases">
        <authorList>
            <person name="Varghese N."/>
            <person name="Submissions S."/>
        </authorList>
    </citation>
    <scope>NUCLEOTIDE SEQUENCE [LARGE SCALE GENOMIC DNA]</scope>
    <source>
        <strain evidence="2">Nm44</strain>
    </source>
</reference>
<sequence length="65" mass="7736">MRPRVGLRPKTVYSYAANFEYLNGKLFCVKEPLYFIESNQKVFLVISLKIYYSEYIAQVSEFKIE</sequence>
<gene>
    <name evidence="1" type="ORF">SAMN05421863_11462</name>
</gene>